<proteinExistence type="inferred from homology"/>
<feature type="domain" description="Amidohydrolase-related" evidence="6">
    <location>
        <begin position="57"/>
        <end position="385"/>
    </location>
</feature>
<dbReference type="SUPFAM" id="SSF51338">
    <property type="entry name" value="Composite domain of metallo-dependent hydrolases"/>
    <property type="match status" value="1"/>
</dbReference>
<dbReference type="PIRSF" id="PIRSF038994">
    <property type="entry name" value="NagA"/>
    <property type="match status" value="1"/>
</dbReference>
<dbReference type="NCBIfam" id="TIGR00221">
    <property type="entry name" value="nagA"/>
    <property type="match status" value="1"/>
</dbReference>
<evidence type="ECO:0000256" key="2">
    <source>
        <dbReference type="ARBA" id="ARBA00022723"/>
    </source>
</evidence>
<dbReference type="InterPro" id="IPR011059">
    <property type="entry name" value="Metal-dep_hydrolase_composite"/>
</dbReference>
<organism evidence="7 8">
    <name type="scientific">Cytobacillus purgationiresistens</name>
    <dbReference type="NCBI Taxonomy" id="863449"/>
    <lineage>
        <taxon>Bacteria</taxon>
        <taxon>Bacillati</taxon>
        <taxon>Bacillota</taxon>
        <taxon>Bacilli</taxon>
        <taxon>Bacillales</taxon>
        <taxon>Bacillaceae</taxon>
        <taxon>Cytobacillus</taxon>
    </lineage>
</organism>
<sequence length="391" mass="42084">MTLTLLKNAQVITVEKLIPNGFVLIEDHIIVQAGGMIDLPALDAAKTKVIDLEPDYFISAGFIDMHIHGAGGADVMDATEEALNTIAQMLPKEGTTSFLATTMTQEHHKIESALINSSAFNSPPGQAEILGVHLEGPFINQNKAGAQPREYMVEPNIQLFKKWQAAADNQIKVVTYAPEIDIDMAFTRYLAARGVIASIGHSDAQFSEVCSAVDAGATNVTHLFNGMRGMHHREAGVAGAALLIEELTAEIIADGIHVTPEMVQLVYKTKGMDQILLITDSMRAKYLREGEYDLGGQRVTVKNKKAQLADGTLAGSILKMNEAVKNIIAFAGADALEAIQSASMNPAKNLGIYDRKGSIASGKDADLVVLDKHLNVVMTICRGEIGYSRES</sequence>
<keyword evidence="8" id="KW-1185">Reference proteome</keyword>
<keyword evidence="3 5" id="KW-0378">Hydrolase</keyword>
<keyword evidence="4 5" id="KW-0119">Carbohydrate metabolism</keyword>
<dbReference type="PANTHER" id="PTHR11113:SF14">
    <property type="entry name" value="N-ACETYLGLUCOSAMINE-6-PHOSPHATE DEACETYLASE"/>
    <property type="match status" value="1"/>
</dbReference>
<dbReference type="Gene3D" id="2.30.40.10">
    <property type="entry name" value="Urease, subunit C, domain 1"/>
    <property type="match status" value="1"/>
</dbReference>
<dbReference type="InterPro" id="IPR003764">
    <property type="entry name" value="GlcNAc_6-P_deAcase"/>
</dbReference>
<dbReference type="RefSeq" id="WP_307472308.1">
    <property type="nucleotide sequence ID" value="NZ_JAUSUB010000003.1"/>
</dbReference>
<dbReference type="EC" id="3.5.1.25" evidence="7"/>
<name>A0ABU0ACR9_9BACI</name>
<gene>
    <name evidence="7" type="ORF">J2S17_000920</name>
</gene>
<evidence type="ECO:0000259" key="6">
    <source>
        <dbReference type="Pfam" id="PF01979"/>
    </source>
</evidence>
<dbReference type="Pfam" id="PF01979">
    <property type="entry name" value="Amidohydro_1"/>
    <property type="match status" value="1"/>
</dbReference>
<dbReference type="Gene3D" id="3.20.20.140">
    <property type="entry name" value="Metal-dependent hydrolases"/>
    <property type="match status" value="1"/>
</dbReference>
<evidence type="ECO:0000313" key="8">
    <source>
        <dbReference type="Proteomes" id="UP001238088"/>
    </source>
</evidence>
<comment type="caution">
    <text evidence="7">The sequence shown here is derived from an EMBL/GenBank/DDBJ whole genome shotgun (WGS) entry which is preliminary data.</text>
</comment>
<dbReference type="GO" id="GO:0008448">
    <property type="term" value="F:N-acetylglucosamine-6-phosphate deacetylase activity"/>
    <property type="evidence" value="ECO:0007669"/>
    <property type="project" value="UniProtKB-EC"/>
</dbReference>
<evidence type="ECO:0000256" key="5">
    <source>
        <dbReference type="PIRNR" id="PIRNR038994"/>
    </source>
</evidence>
<protein>
    <submittedName>
        <fullName evidence="7">N-acetylglucosamine-6-phosphate deacetylase</fullName>
        <ecNumber evidence="7">3.5.1.25</ecNumber>
    </submittedName>
</protein>
<dbReference type="InterPro" id="IPR032466">
    <property type="entry name" value="Metal_Hydrolase"/>
</dbReference>
<dbReference type="InterPro" id="IPR006680">
    <property type="entry name" value="Amidohydro-rel"/>
</dbReference>
<evidence type="ECO:0000256" key="3">
    <source>
        <dbReference type="ARBA" id="ARBA00022801"/>
    </source>
</evidence>
<reference evidence="7 8" key="1">
    <citation type="submission" date="2023-07" db="EMBL/GenBank/DDBJ databases">
        <title>Genomic Encyclopedia of Type Strains, Phase IV (KMG-IV): sequencing the most valuable type-strain genomes for metagenomic binning, comparative biology and taxonomic classification.</title>
        <authorList>
            <person name="Goeker M."/>
        </authorList>
    </citation>
    <scope>NUCLEOTIDE SEQUENCE [LARGE SCALE GENOMIC DNA]</scope>
    <source>
        <strain evidence="7 8">DSM 23494</strain>
    </source>
</reference>
<dbReference type="CDD" id="cd00854">
    <property type="entry name" value="NagA"/>
    <property type="match status" value="1"/>
</dbReference>
<evidence type="ECO:0000256" key="4">
    <source>
        <dbReference type="ARBA" id="ARBA00023277"/>
    </source>
</evidence>
<evidence type="ECO:0000256" key="1">
    <source>
        <dbReference type="ARBA" id="ARBA00010716"/>
    </source>
</evidence>
<dbReference type="PANTHER" id="PTHR11113">
    <property type="entry name" value="N-ACETYLGLUCOSAMINE-6-PHOSPHATE DEACETYLASE"/>
    <property type="match status" value="1"/>
</dbReference>
<evidence type="ECO:0000313" key="7">
    <source>
        <dbReference type="EMBL" id="MDQ0269050.1"/>
    </source>
</evidence>
<dbReference type="EMBL" id="JAUSUB010000003">
    <property type="protein sequence ID" value="MDQ0269050.1"/>
    <property type="molecule type" value="Genomic_DNA"/>
</dbReference>
<comment type="similarity">
    <text evidence="1 5">Belongs to the metallo-dependent hydrolases superfamily. NagA family.</text>
</comment>
<dbReference type="Proteomes" id="UP001238088">
    <property type="component" value="Unassembled WGS sequence"/>
</dbReference>
<accession>A0ABU0ACR9</accession>
<keyword evidence="2" id="KW-0479">Metal-binding</keyword>
<dbReference type="SUPFAM" id="SSF51556">
    <property type="entry name" value="Metallo-dependent hydrolases"/>
    <property type="match status" value="1"/>
</dbReference>